<feature type="domain" description="CID" evidence="3">
    <location>
        <begin position="1"/>
        <end position="134"/>
    </location>
</feature>
<dbReference type="Proteomes" id="UP000001357">
    <property type="component" value="Unassembled WGS sequence"/>
</dbReference>
<evidence type="ECO:0000256" key="1">
    <source>
        <dbReference type="SAM" id="Coils"/>
    </source>
</evidence>
<proteinExistence type="predicted"/>
<protein>
    <recommendedName>
        <fullName evidence="3">CID domain-containing protein</fullName>
    </recommendedName>
</protein>
<feature type="coiled-coil region" evidence="1">
    <location>
        <begin position="176"/>
        <end position="238"/>
    </location>
</feature>
<evidence type="ECO:0000313" key="5">
    <source>
        <dbReference type="Proteomes" id="UP000001357"/>
    </source>
</evidence>
<dbReference type="CDD" id="cd16981">
    <property type="entry name" value="CID_RPRD_like"/>
    <property type="match status" value="1"/>
</dbReference>
<feature type="compositionally biased region" description="Polar residues" evidence="2">
    <location>
        <begin position="265"/>
        <end position="283"/>
    </location>
</feature>
<keyword evidence="1" id="KW-0175">Coiled coil</keyword>
<dbReference type="PANTHER" id="PTHR12460:SF0">
    <property type="entry name" value="CID DOMAIN-CONTAINING PROTEIN-RELATED"/>
    <property type="match status" value="1"/>
</dbReference>
<dbReference type="InterPro" id="IPR006569">
    <property type="entry name" value="CID_dom"/>
</dbReference>
<evidence type="ECO:0000256" key="2">
    <source>
        <dbReference type="SAM" id="MobiDB-lite"/>
    </source>
</evidence>
<dbReference type="SUPFAM" id="SSF48464">
    <property type="entry name" value="ENTH/VHS domain"/>
    <property type="match status" value="1"/>
</dbReference>
<feature type="non-terminal residue" evidence="4">
    <location>
        <position position="346"/>
    </location>
</feature>
<dbReference type="KEGG" id="mbr:MONBRDRAFT_6277"/>
<dbReference type="FunCoup" id="A9UTC7">
    <property type="interactions" value="1656"/>
</dbReference>
<gene>
    <name evidence="4" type="ORF">MONBRDRAFT_6277</name>
</gene>
<dbReference type="AlphaFoldDB" id="A9UTC7"/>
<dbReference type="InterPro" id="IPR008942">
    <property type="entry name" value="ENTH_VHS"/>
</dbReference>
<dbReference type="PANTHER" id="PTHR12460">
    <property type="entry name" value="CYCLIN-DEPENDENT KINASE INHIBITOR-RELATED PROTEIN"/>
    <property type="match status" value="1"/>
</dbReference>
<dbReference type="InterPro" id="IPR032337">
    <property type="entry name" value="RPRD1A/B_C"/>
</dbReference>
<name>A9UTC7_MONBE</name>
<dbReference type="Gene3D" id="1.25.40.90">
    <property type="match status" value="1"/>
</dbReference>
<keyword evidence="5" id="KW-1185">Reference proteome</keyword>
<feature type="region of interest" description="Disordered" evidence="2">
    <location>
        <begin position="257"/>
        <end position="346"/>
    </location>
</feature>
<dbReference type="GO" id="GO:0000993">
    <property type="term" value="F:RNA polymerase II complex binding"/>
    <property type="evidence" value="ECO:0000318"/>
    <property type="project" value="GO_Central"/>
</dbReference>
<dbReference type="STRING" id="81824.A9UTC7"/>
<dbReference type="GeneID" id="5889178"/>
<dbReference type="GO" id="GO:0031124">
    <property type="term" value="P:mRNA 3'-end processing"/>
    <property type="evidence" value="ECO:0000318"/>
    <property type="project" value="GO_Central"/>
</dbReference>
<sequence>MSLFKEDAFVRRLKSLTTSQESIETLSLWMQNFRGQAFSVVALWLDTLKQDQGSRLKYMYLANDVLLNSKRRGNEYQAAFRPILAEALELAATAAQADSKVHQRLQRLVGIWQQRGVYSLEELEAMRSALRKASFLTVGTTGVGGASVPVDAALLDEAIDAYDPVPCHVPHSYADLDALEKQSAAVQQAMEAIQRLRDGVKKQLDSHHKVQTSLSVLMKQEQREAANIHERLEHCRNQLETLAALRRDLKVHLENLPDDQVLPTGPTSATTSPYSSNRKQPNDQFHGANDGPPTRSVSTEEAALLDLPSSAGPTVAPSIQDIFGDDDDEEEDERFAVDHHKGSDSA</sequence>
<accession>A9UTC7</accession>
<dbReference type="Pfam" id="PF16566">
    <property type="entry name" value="CREPT"/>
    <property type="match status" value="1"/>
</dbReference>
<dbReference type="EMBL" id="CH991545">
    <property type="protein sequence ID" value="EDQ91225.1"/>
    <property type="molecule type" value="Genomic_DNA"/>
</dbReference>
<feature type="compositionally biased region" description="Acidic residues" evidence="2">
    <location>
        <begin position="323"/>
        <end position="333"/>
    </location>
</feature>
<evidence type="ECO:0000259" key="3">
    <source>
        <dbReference type="PROSITE" id="PS51391"/>
    </source>
</evidence>
<dbReference type="InParanoid" id="A9UTC7"/>
<reference evidence="4 5" key="1">
    <citation type="journal article" date="2008" name="Nature">
        <title>The genome of the choanoflagellate Monosiga brevicollis and the origin of metazoans.</title>
        <authorList>
            <consortium name="JGI Sequencing"/>
            <person name="King N."/>
            <person name="Westbrook M.J."/>
            <person name="Young S.L."/>
            <person name="Kuo A."/>
            <person name="Abedin M."/>
            <person name="Chapman J."/>
            <person name="Fairclough S."/>
            <person name="Hellsten U."/>
            <person name="Isogai Y."/>
            <person name="Letunic I."/>
            <person name="Marr M."/>
            <person name="Pincus D."/>
            <person name="Putnam N."/>
            <person name="Rokas A."/>
            <person name="Wright K.J."/>
            <person name="Zuzow R."/>
            <person name="Dirks W."/>
            <person name="Good M."/>
            <person name="Goodstein D."/>
            <person name="Lemons D."/>
            <person name="Li W."/>
            <person name="Lyons J.B."/>
            <person name="Morris A."/>
            <person name="Nichols S."/>
            <person name="Richter D.J."/>
            <person name="Salamov A."/>
            <person name="Bork P."/>
            <person name="Lim W.A."/>
            <person name="Manning G."/>
            <person name="Miller W.T."/>
            <person name="McGinnis W."/>
            <person name="Shapiro H."/>
            <person name="Tjian R."/>
            <person name="Grigoriev I.V."/>
            <person name="Rokhsar D."/>
        </authorList>
    </citation>
    <scope>NUCLEOTIDE SEQUENCE [LARGE SCALE GENOMIC DNA]</scope>
    <source>
        <strain evidence="5">MX1 / ATCC 50154</strain>
    </source>
</reference>
<dbReference type="eggNOG" id="KOG2669">
    <property type="taxonomic scope" value="Eukaryota"/>
</dbReference>
<dbReference type="PROSITE" id="PS51391">
    <property type="entry name" value="CID"/>
    <property type="match status" value="1"/>
</dbReference>
<feature type="compositionally biased region" description="Basic and acidic residues" evidence="2">
    <location>
        <begin position="334"/>
        <end position="346"/>
    </location>
</feature>
<dbReference type="RefSeq" id="XP_001743647.1">
    <property type="nucleotide sequence ID" value="XM_001743595.1"/>
</dbReference>
<dbReference type="Pfam" id="PF04818">
    <property type="entry name" value="CID"/>
    <property type="match status" value="1"/>
</dbReference>
<dbReference type="SMART" id="SM00582">
    <property type="entry name" value="RPR"/>
    <property type="match status" value="1"/>
</dbReference>
<dbReference type="Gene3D" id="6.10.250.2560">
    <property type="match status" value="1"/>
</dbReference>
<organism evidence="4 5">
    <name type="scientific">Monosiga brevicollis</name>
    <name type="common">Choanoflagellate</name>
    <dbReference type="NCBI Taxonomy" id="81824"/>
    <lineage>
        <taxon>Eukaryota</taxon>
        <taxon>Choanoflagellata</taxon>
        <taxon>Craspedida</taxon>
        <taxon>Salpingoecidae</taxon>
        <taxon>Monosiga</taxon>
    </lineage>
</organism>
<evidence type="ECO:0000313" key="4">
    <source>
        <dbReference type="EMBL" id="EDQ91225.1"/>
    </source>
</evidence>